<dbReference type="InterPro" id="IPR000914">
    <property type="entry name" value="SBP_5_dom"/>
</dbReference>
<protein>
    <submittedName>
        <fullName evidence="5">ABC transporter substrate-binding protein</fullName>
    </submittedName>
</protein>
<organism evidence="5 6">
    <name type="scientific">Nonomuraea cypriaca</name>
    <dbReference type="NCBI Taxonomy" id="1187855"/>
    <lineage>
        <taxon>Bacteria</taxon>
        <taxon>Bacillati</taxon>
        <taxon>Actinomycetota</taxon>
        <taxon>Actinomycetes</taxon>
        <taxon>Streptosporangiales</taxon>
        <taxon>Streptosporangiaceae</taxon>
        <taxon>Nonomuraea</taxon>
    </lineage>
</organism>
<dbReference type="InterPro" id="IPR039424">
    <property type="entry name" value="SBP_5"/>
</dbReference>
<dbReference type="GO" id="GO:1904680">
    <property type="term" value="F:peptide transmembrane transporter activity"/>
    <property type="evidence" value="ECO:0007669"/>
    <property type="project" value="TreeGrafter"/>
</dbReference>
<keyword evidence="1 3" id="KW-0732">Signal</keyword>
<evidence type="ECO:0000313" key="6">
    <source>
        <dbReference type="Proteomes" id="UP000605361"/>
    </source>
</evidence>
<dbReference type="GO" id="GO:0015833">
    <property type="term" value="P:peptide transport"/>
    <property type="evidence" value="ECO:0007669"/>
    <property type="project" value="TreeGrafter"/>
</dbReference>
<feature type="signal peptide" evidence="3">
    <location>
        <begin position="1"/>
        <end position="23"/>
    </location>
</feature>
<accession>A0A931A3T3</accession>
<dbReference type="Gene3D" id="3.40.190.10">
    <property type="entry name" value="Periplasmic binding protein-like II"/>
    <property type="match status" value="1"/>
</dbReference>
<proteinExistence type="predicted"/>
<dbReference type="GO" id="GO:0043190">
    <property type="term" value="C:ATP-binding cassette (ABC) transporter complex"/>
    <property type="evidence" value="ECO:0007669"/>
    <property type="project" value="InterPro"/>
</dbReference>
<dbReference type="Gene3D" id="3.10.105.10">
    <property type="entry name" value="Dipeptide-binding Protein, Domain 3"/>
    <property type="match status" value="1"/>
</dbReference>
<evidence type="ECO:0000256" key="2">
    <source>
        <dbReference type="SAM" id="MobiDB-lite"/>
    </source>
</evidence>
<dbReference type="Proteomes" id="UP000605361">
    <property type="component" value="Unassembled WGS sequence"/>
</dbReference>
<sequence length="542" mass="58078">MHRHILIPTIVITASALALSGCAGGSPKSQGKPPSEQELVATTGPASGPVDKVAWMLQAEPATLDADVDAGDVEDSVISNMCERLFQLQPDFSIRPFLTKKVTRPDKTTIVYTLRDDVTFHSGRPMTADDVVWSMQRHAEPGADESDEYEGVKAIRKTGEHEVTVTLARPDAQFDMRMAGDGGIIWDRSVIDKEGDSFGTPSSPDACSGPYRLAEWKAGSSLALEAAPDYWDDSRTVRTKHITFTWGAASAVVNAVNSGEADGTYLSDSSLVGPLASNAELTISYGATTTSWQVFPARKDGGLGDPNIRTALSLAMNREDIVTAAFDGRAQPWKLPVGSGTWGYAPTVFQQAYDRVDVAPAVPTDDDLSKAKKLVDQAGDPGPITIATNGSEIANVMANGVRVAANHLGLKVEIKTLSDAQYSDLYASEKARAKVDGFIGDWYLSKPDPLGMYDNALPGGVNNYVGFDDPAYAKAFERAAGEYQEAERADLTLQVQDIYLRNMVSIPLVMTPNTLVTSKNLTGAPVSMAYLNYPWAADLGAA</sequence>
<comment type="caution">
    <text evidence="5">The sequence shown here is derived from an EMBL/GenBank/DDBJ whole genome shotgun (WGS) entry which is preliminary data.</text>
</comment>
<dbReference type="GO" id="GO:0042597">
    <property type="term" value="C:periplasmic space"/>
    <property type="evidence" value="ECO:0007669"/>
    <property type="project" value="UniProtKB-ARBA"/>
</dbReference>
<evidence type="ECO:0000259" key="4">
    <source>
        <dbReference type="Pfam" id="PF00496"/>
    </source>
</evidence>
<feature type="region of interest" description="Disordered" evidence="2">
    <location>
        <begin position="23"/>
        <end position="46"/>
    </location>
</feature>
<evidence type="ECO:0000313" key="5">
    <source>
        <dbReference type="EMBL" id="MBF8184284.1"/>
    </source>
</evidence>
<dbReference type="PIRSF" id="PIRSF002741">
    <property type="entry name" value="MppA"/>
    <property type="match status" value="1"/>
</dbReference>
<evidence type="ECO:0000256" key="3">
    <source>
        <dbReference type="SAM" id="SignalP"/>
    </source>
</evidence>
<dbReference type="PANTHER" id="PTHR30290">
    <property type="entry name" value="PERIPLASMIC BINDING COMPONENT OF ABC TRANSPORTER"/>
    <property type="match status" value="1"/>
</dbReference>
<feature type="domain" description="Solute-binding protein family 5" evidence="4">
    <location>
        <begin position="94"/>
        <end position="459"/>
    </location>
</feature>
<dbReference type="EMBL" id="JADOGI010000001">
    <property type="protein sequence ID" value="MBF8184284.1"/>
    <property type="molecule type" value="Genomic_DNA"/>
</dbReference>
<dbReference type="PANTHER" id="PTHR30290:SF38">
    <property type="entry name" value="D,D-DIPEPTIDE-BINDING PERIPLASMIC PROTEIN DDPA-RELATED"/>
    <property type="match status" value="1"/>
</dbReference>
<feature type="chain" id="PRO_5039521571" evidence="3">
    <location>
        <begin position="24"/>
        <end position="542"/>
    </location>
</feature>
<evidence type="ECO:0000256" key="1">
    <source>
        <dbReference type="ARBA" id="ARBA00022729"/>
    </source>
</evidence>
<name>A0A931A3T3_9ACTN</name>
<dbReference type="InterPro" id="IPR030678">
    <property type="entry name" value="Peptide/Ni-bd"/>
</dbReference>
<dbReference type="SUPFAM" id="SSF53850">
    <property type="entry name" value="Periplasmic binding protein-like II"/>
    <property type="match status" value="1"/>
</dbReference>
<dbReference type="RefSeq" id="WP_195893269.1">
    <property type="nucleotide sequence ID" value="NZ_JADOGI010000001.1"/>
</dbReference>
<reference evidence="5" key="1">
    <citation type="submission" date="2020-11" db="EMBL/GenBank/DDBJ databases">
        <title>Whole-genome analyses of Nonomuraea sp. K274.</title>
        <authorList>
            <person name="Veyisoglu A."/>
        </authorList>
    </citation>
    <scope>NUCLEOTIDE SEQUENCE</scope>
    <source>
        <strain evidence="5">K274</strain>
    </source>
</reference>
<dbReference type="PROSITE" id="PS51257">
    <property type="entry name" value="PROKAR_LIPOPROTEIN"/>
    <property type="match status" value="1"/>
</dbReference>
<dbReference type="AlphaFoldDB" id="A0A931A3T3"/>
<gene>
    <name evidence="5" type="ORF">ITP53_00680</name>
</gene>
<keyword evidence="6" id="KW-1185">Reference proteome</keyword>
<dbReference type="CDD" id="cd00995">
    <property type="entry name" value="PBP2_NikA_DppA_OppA_like"/>
    <property type="match status" value="1"/>
</dbReference>
<dbReference type="Pfam" id="PF00496">
    <property type="entry name" value="SBP_bac_5"/>
    <property type="match status" value="1"/>
</dbReference>